<dbReference type="SUPFAM" id="SSF52047">
    <property type="entry name" value="RNI-like"/>
    <property type="match status" value="1"/>
</dbReference>
<accession>A0A0D9X074</accession>
<dbReference type="InterPro" id="IPR036047">
    <property type="entry name" value="F-box-like_dom_sf"/>
</dbReference>
<dbReference type="Pfam" id="PF23622">
    <property type="entry name" value="LRR_At1g61320_AtMIF1"/>
    <property type="match status" value="1"/>
</dbReference>
<dbReference type="STRING" id="77586.A0A0D9X074"/>
<feature type="region of interest" description="Disordered" evidence="1">
    <location>
        <begin position="22"/>
        <end position="46"/>
    </location>
</feature>
<name>A0A0D9X074_9ORYZ</name>
<dbReference type="Pfam" id="PF00646">
    <property type="entry name" value="F-box"/>
    <property type="match status" value="1"/>
</dbReference>
<dbReference type="eggNOG" id="ENOG502S4JE">
    <property type="taxonomic scope" value="Eukaryota"/>
</dbReference>
<keyword evidence="5" id="KW-1185">Reference proteome</keyword>
<dbReference type="PANTHER" id="PTHR35545:SF16">
    <property type="entry name" value="OS07G0554800 PROTEIN"/>
    <property type="match status" value="1"/>
</dbReference>
<reference evidence="4 5" key="1">
    <citation type="submission" date="2012-08" db="EMBL/GenBank/DDBJ databases">
        <title>Oryza genome evolution.</title>
        <authorList>
            <person name="Wing R.A."/>
        </authorList>
    </citation>
    <scope>NUCLEOTIDE SEQUENCE</scope>
</reference>
<evidence type="ECO:0000313" key="4">
    <source>
        <dbReference type="EnsemblPlants" id="LPERR07G15730.1"/>
    </source>
</evidence>
<dbReference type="PANTHER" id="PTHR35545">
    <property type="entry name" value="F-BOX DOMAIN-CONTAINING PROTEIN"/>
    <property type="match status" value="1"/>
</dbReference>
<dbReference type="InterPro" id="IPR032675">
    <property type="entry name" value="LRR_dom_sf"/>
</dbReference>
<reference evidence="4" key="3">
    <citation type="submission" date="2015-04" db="UniProtKB">
        <authorList>
            <consortium name="EnsemblPlants"/>
        </authorList>
    </citation>
    <scope>IDENTIFICATION</scope>
</reference>
<feature type="domain" description="F-box" evidence="2">
    <location>
        <begin position="86"/>
        <end position="126"/>
    </location>
</feature>
<evidence type="ECO:0000259" key="2">
    <source>
        <dbReference type="Pfam" id="PF00646"/>
    </source>
</evidence>
<evidence type="ECO:0000259" key="3">
    <source>
        <dbReference type="Pfam" id="PF23622"/>
    </source>
</evidence>
<sequence length="641" mass="71642">MYKRLEGLILFSQVPSDAATLVPSASSHQPSSAAESGSSLRPPAASISSSIDDRWFYRQRERGKPGQLKLPGNPRKQYDSTCQDRISELPDDLLTIILGHVDTRTSAANSVLSRRWQHVWKSVPKLRFSQHSILPKTELSRFLRAHEYIFFKPSLCPWKQQVRVNPERLIRLADSYRTRILLSSLTGYLHKSNAGDKNTKISSLILHCNMEDRYADLIDKLISIAICGGVEHLDLETNLYYAGQRPSTAPYKFPFSLFTGGNGLSLTKLILGECTLNIPLGFAGFKSLVELSFTLMDISEDMIQTLIENCPNLECFYLSLCRGASHLKIASPHLQLREIVVKNCLQIRHIELVAPKLQQFTYKGPCISVVLCSVPLMEHACLDYEDSRDGKSVKYILGKLSQDFSLLTSLSIVVNTYRLKDPVILQGPPTAFKNLKSLTLNVVMYSNDDVAWAAILLELAPALESFQIELLTNDERKHPGGVVWEPSDFEHHHLRQVKFYRFRIKQRDVALAGLLLARAPLLQTMTFSRGFVHHLPGKGSHNQGDDLSAAADASKPAARGRRRKMNRRPAACAREKEDGPAARGQRMRQRWIWGEEDDEPMAGGGSSSSPATASSPACASSTPLSMPSFPPPSLLCLRRRR</sequence>
<evidence type="ECO:0000313" key="5">
    <source>
        <dbReference type="Proteomes" id="UP000032180"/>
    </source>
</evidence>
<dbReference type="InterPro" id="IPR055357">
    <property type="entry name" value="LRR_At1g61320_AtMIF1"/>
</dbReference>
<dbReference type="Gene3D" id="3.80.10.10">
    <property type="entry name" value="Ribonuclease Inhibitor"/>
    <property type="match status" value="1"/>
</dbReference>
<feature type="compositionally biased region" description="Low complexity" evidence="1">
    <location>
        <begin position="545"/>
        <end position="557"/>
    </location>
</feature>
<dbReference type="Proteomes" id="UP000032180">
    <property type="component" value="Chromosome 7"/>
</dbReference>
<feature type="compositionally biased region" description="Low complexity" evidence="1">
    <location>
        <begin position="24"/>
        <end position="39"/>
    </location>
</feature>
<feature type="compositionally biased region" description="Low complexity" evidence="1">
    <location>
        <begin position="607"/>
        <end position="627"/>
    </location>
</feature>
<reference evidence="5" key="2">
    <citation type="submission" date="2013-12" db="EMBL/GenBank/DDBJ databases">
        <authorList>
            <person name="Yu Y."/>
            <person name="Lee S."/>
            <person name="de Baynast K."/>
            <person name="Wissotski M."/>
            <person name="Liu L."/>
            <person name="Talag J."/>
            <person name="Goicoechea J."/>
            <person name="Angelova A."/>
            <person name="Jetty R."/>
            <person name="Kudrna D."/>
            <person name="Golser W."/>
            <person name="Rivera L."/>
            <person name="Zhang J."/>
            <person name="Wing R."/>
        </authorList>
    </citation>
    <scope>NUCLEOTIDE SEQUENCE</scope>
</reference>
<feature type="domain" description="At1g61320/AtMIF1 LRR" evidence="3">
    <location>
        <begin position="194"/>
        <end position="527"/>
    </location>
</feature>
<organism evidence="4 5">
    <name type="scientific">Leersia perrieri</name>
    <dbReference type="NCBI Taxonomy" id="77586"/>
    <lineage>
        <taxon>Eukaryota</taxon>
        <taxon>Viridiplantae</taxon>
        <taxon>Streptophyta</taxon>
        <taxon>Embryophyta</taxon>
        <taxon>Tracheophyta</taxon>
        <taxon>Spermatophyta</taxon>
        <taxon>Magnoliopsida</taxon>
        <taxon>Liliopsida</taxon>
        <taxon>Poales</taxon>
        <taxon>Poaceae</taxon>
        <taxon>BOP clade</taxon>
        <taxon>Oryzoideae</taxon>
        <taxon>Oryzeae</taxon>
        <taxon>Oryzinae</taxon>
        <taxon>Leersia</taxon>
    </lineage>
</organism>
<feature type="region of interest" description="Disordered" evidence="1">
    <location>
        <begin position="536"/>
        <end position="641"/>
    </location>
</feature>
<proteinExistence type="predicted"/>
<dbReference type="AlphaFoldDB" id="A0A0D9X074"/>
<dbReference type="SUPFAM" id="SSF81383">
    <property type="entry name" value="F-box domain"/>
    <property type="match status" value="1"/>
</dbReference>
<dbReference type="CDD" id="cd22160">
    <property type="entry name" value="F-box_AtFBL13-like"/>
    <property type="match status" value="1"/>
</dbReference>
<dbReference type="InterPro" id="IPR001810">
    <property type="entry name" value="F-box_dom"/>
</dbReference>
<dbReference type="EnsemblPlants" id="LPERR07G15730.1">
    <property type="protein sequence ID" value="LPERR07G15730.1"/>
    <property type="gene ID" value="LPERR07G15730"/>
</dbReference>
<evidence type="ECO:0000256" key="1">
    <source>
        <dbReference type="SAM" id="MobiDB-lite"/>
    </source>
</evidence>
<dbReference type="Gramene" id="LPERR07G15730.1">
    <property type="protein sequence ID" value="LPERR07G15730.1"/>
    <property type="gene ID" value="LPERR07G15730"/>
</dbReference>
<protein>
    <submittedName>
        <fullName evidence="4">Uncharacterized protein</fullName>
    </submittedName>
</protein>
<feature type="compositionally biased region" description="Basic residues" evidence="1">
    <location>
        <begin position="558"/>
        <end position="567"/>
    </location>
</feature>
<dbReference type="InterPro" id="IPR053781">
    <property type="entry name" value="F-box_AtFBL13-like"/>
</dbReference>